<keyword evidence="2 4" id="KW-0808">Transferase</keyword>
<dbReference type="CDD" id="cd00834">
    <property type="entry name" value="KAS_I_II"/>
    <property type="match status" value="1"/>
</dbReference>
<dbReference type="SMART" id="SM00825">
    <property type="entry name" value="PKS_KS"/>
    <property type="match status" value="1"/>
</dbReference>
<dbReference type="Pfam" id="PF02801">
    <property type="entry name" value="Ketoacyl-synt_C"/>
    <property type="match status" value="1"/>
</dbReference>
<feature type="domain" description="Ketosynthase family 3 (KS3)" evidence="5">
    <location>
        <begin position="1"/>
        <end position="413"/>
    </location>
</feature>
<organism evidence="6 7">
    <name type="scientific">Streptomyces rectiviolaceus</name>
    <dbReference type="NCBI Taxonomy" id="332591"/>
    <lineage>
        <taxon>Bacteria</taxon>
        <taxon>Bacillati</taxon>
        <taxon>Actinomycetota</taxon>
        <taxon>Actinomycetes</taxon>
        <taxon>Kitasatosporales</taxon>
        <taxon>Streptomycetaceae</taxon>
        <taxon>Streptomyces</taxon>
    </lineage>
</organism>
<evidence type="ECO:0000259" key="5">
    <source>
        <dbReference type="PROSITE" id="PS52004"/>
    </source>
</evidence>
<dbReference type="InterPro" id="IPR014031">
    <property type="entry name" value="Ketoacyl_synth_C"/>
</dbReference>
<comment type="caution">
    <text evidence="6">The sequence shown here is derived from an EMBL/GenBank/DDBJ whole genome shotgun (WGS) entry which is preliminary data.</text>
</comment>
<sequence length="413" mass="43082">MSVVITGIGAVTPAGIGIDPLWESARDGVPRVGAIDRFDASGYATSAAGQADFDAGAELPSRFVKRTDRFTHLSVHAVRQALADAHVTVGEEASAERTGVMVGNILGGWEFAERELRHLWTDGPRAVSPYQATAWFPAAPQGNICIDQGIKGPARTFVADRASGAYALIGGAEALLRDRADVVIAGGVEAPLSPYGWLCMETSGLGAKSRGSLAPHELYRPFDAGHGGSVFGEGAVFLVMERREHAERRGARILGELAGWGVSTDGYMPYYTVEPTGQVLGRAMRTATERAGISGGDIGAVFAHGSGVPFEDVTEGYALHEAFGSSVARQLPVTAPKSGFGHLLGAAAPADVALALRAMRDGVVPPTVNLDRRAPGVDLDLVAGQARPVAACEHTLVVSRGLGGVNACLLLRR</sequence>
<dbReference type="InterPro" id="IPR016039">
    <property type="entry name" value="Thiolase-like"/>
</dbReference>
<accession>A0ABP6MFP7</accession>
<protein>
    <submittedName>
        <fullName evidence="6">Ketosynthase chain-length factor</fullName>
    </submittedName>
</protein>
<dbReference type="PROSITE" id="PS52004">
    <property type="entry name" value="KS3_2"/>
    <property type="match status" value="1"/>
</dbReference>
<comment type="similarity">
    <text evidence="1 4">Belongs to the thiolase-like superfamily. Beta-ketoacyl-ACP synthases family.</text>
</comment>
<evidence type="ECO:0000313" key="6">
    <source>
        <dbReference type="EMBL" id="GAA3105837.1"/>
    </source>
</evidence>
<dbReference type="SUPFAM" id="SSF53901">
    <property type="entry name" value="Thiolase-like"/>
    <property type="match status" value="2"/>
</dbReference>
<evidence type="ECO:0000313" key="7">
    <source>
        <dbReference type="Proteomes" id="UP001501637"/>
    </source>
</evidence>
<dbReference type="InterPro" id="IPR014030">
    <property type="entry name" value="Ketoacyl_synth_N"/>
</dbReference>
<dbReference type="Gene3D" id="3.40.47.10">
    <property type="match status" value="2"/>
</dbReference>
<dbReference type="RefSeq" id="WP_344521514.1">
    <property type="nucleotide sequence ID" value="NZ_BAAAUG010000044.1"/>
</dbReference>
<evidence type="ECO:0000256" key="2">
    <source>
        <dbReference type="ARBA" id="ARBA00022679"/>
    </source>
</evidence>
<gene>
    <name evidence="6" type="ORF">GCM10010449_31060</name>
</gene>
<dbReference type="InterPro" id="IPR000794">
    <property type="entry name" value="Beta-ketoacyl_synthase"/>
</dbReference>
<keyword evidence="3" id="KW-0012">Acyltransferase</keyword>
<evidence type="ECO:0000256" key="4">
    <source>
        <dbReference type="RuleBase" id="RU003694"/>
    </source>
</evidence>
<dbReference type="InterPro" id="IPR020841">
    <property type="entry name" value="PKS_Beta-ketoAc_synthase_dom"/>
</dbReference>
<proteinExistence type="inferred from homology"/>
<dbReference type="Pfam" id="PF00109">
    <property type="entry name" value="ketoacyl-synt"/>
    <property type="match status" value="1"/>
</dbReference>
<keyword evidence="7" id="KW-1185">Reference proteome</keyword>
<dbReference type="PANTHER" id="PTHR11712:SF322">
    <property type="entry name" value="POLYKETIDE BETA-KETOACYL SYNTHASE 2-RELATED"/>
    <property type="match status" value="1"/>
</dbReference>
<evidence type="ECO:0000256" key="1">
    <source>
        <dbReference type="ARBA" id="ARBA00008467"/>
    </source>
</evidence>
<dbReference type="PANTHER" id="PTHR11712">
    <property type="entry name" value="POLYKETIDE SYNTHASE-RELATED"/>
    <property type="match status" value="1"/>
</dbReference>
<reference evidence="7" key="1">
    <citation type="journal article" date="2019" name="Int. J. Syst. Evol. Microbiol.">
        <title>The Global Catalogue of Microorganisms (GCM) 10K type strain sequencing project: providing services to taxonomists for standard genome sequencing and annotation.</title>
        <authorList>
            <consortium name="The Broad Institute Genomics Platform"/>
            <consortium name="The Broad Institute Genome Sequencing Center for Infectious Disease"/>
            <person name="Wu L."/>
            <person name="Ma J."/>
        </authorList>
    </citation>
    <scope>NUCLEOTIDE SEQUENCE [LARGE SCALE GENOMIC DNA]</scope>
    <source>
        <strain evidence="7">JCM 9092</strain>
    </source>
</reference>
<dbReference type="Proteomes" id="UP001501637">
    <property type="component" value="Unassembled WGS sequence"/>
</dbReference>
<evidence type="ECO:0000256" key="3">
    <source>
        <dbReference type="ARBA" id="ARBA00023315"/>
    </source>
</evidence>
<dbReference type="EMBL" id="BAAAUG010000044">
    <property type="protein sequence ID" value="GAA3105837.1"/>
    <property type="molecule type" value="Genomic_DNA"/>
</dbReference>
<name>A0ABP6MFP7_9ACTN</name>